<dbReference type="SUPFAM" id="SSF47413">
    <property type="entry name" value="lambda repressor-like DNA-binding domains"/>
    <property type="match status" value="1"/>
</dbReference>
<proteinExistence type="predicted"/>
<dbReference type="InterPro" id="IPR010982">
    <property type="entry name" value="Lambda_DNA-bd_dom_sf"/>
</dbReference>
<dbReference type="PANTHER" id="PTHR46797:SF1">
    <property type="entry name" value="METHYLPHOSPHONATE SYNTHASE"/>
    <property type="match status" value="1"/>
</dbReference>
<dbReference type="RefSeq" id="WP_314514187.1">
    <property type="nucleotide sequence ID" value="NZ_JASJOU010000008.1"/>
</dbReference>
<evidence type="ECO:0000256" key="1">
    <source>
        <dbReference type="ARBA" id="ARBA00023125"/>
    </source>
</evidence>
<dbReference type="Gene3D" id="1.10.260.40">
    <property type="entry name" value="lambda repressor-like DNA-binding domains"/>
    <property type="match status" value="1"/>
</dbReference>
<dbReference type="InterPro" id="IPR050807">
    <property type="entry name" value="TransReg_Diox_bact_type"/>
</dbReference>
<evidence type="ECO:0000313" key="5">
    <source>
        <dbReference type="Proteomes" id="UP001232063"/>
    </source>
</evidence>
<sequence>MNIGETIRQFRILKKLSHKDVAFQLGITQQAYSKIERDETRITVDRLSQIASVLDMDMYYILFPTKYESYQNLQSAILSGANRRMESIKSLSELNNSPTVLYDQEEDQTIESLQRKTLLRIIESQKKEIDSQKKEMELLKREKIILLETLKHLEAILPEK</sequence>
<evidence type="ECO:0000313" key="4">
    <source>
        <dbReference type="EMBL" id="MDJ1503571.1"/>
    </source>
</evidence>
<keyword evidence="1" id="KW-0238">DNA-binding</keyword>
<reference evidence="4" key="1">
    <citation type="submission" date="2023-05" db="EMBL/GenBank/DDBJ databases">
        <authorList>
            <person name="Zhang X."/>
        </authorList>
    </citation>
    <scope>NUCLEOTIDE SEQUENCE</scope>
    <source>
        <strain evidence="4">BD1B2-1</strain>
    </source>
</reference>
<dbReference type="PROSITE" id="PS50943">
    <property type="entry name" value="HTH_CROC1"/>
    <property type="match status" value="1"/>
</dbReference>
<protein>
    <submittedName>
        <fullName evidence="4">Helix-turn-helix transcriptional regulator</fullName>
    </submittedName>
</protein>
<gene>
    <name evidence="4" type="ORF">QNI22_23085</name>
</gene>
<accession>A0AAE3R4N8</accession>
<feature type="domain" description="HTH cro/C1-type" evidence="3">
    <location>
        <begin position="7"/>
        <end position="61"/>
    </location>
</feature>
<dbReference type="PANTHER" id="PTHR46797">
    <property type="entry name" value="HTH-TYPE TRANSCRIPTIONAL REGULATOR"/>
    <property type="match status" value="1"/>
</dbReference>
<feature type="coiled-coil region" evidence="2">
    <location>
        <begin position="115"/>
        <end position="149"/>
    </location>
</feature>
<keyword evidence="2" id="KW-0175">Coiled coil</keyword>
<dbReference type="InterPro" id="IPR001387">
    <property type="entry name" value="Cro/C1-type_HTH"/>
</dbReference>
<dbReference type="SMART" id="SM00530">
    <property type="entry name" value="HTH_XRE"/>
    <property type="match status" value="1"/>
</dbReference>
<dbReference type="GO" id="GO:0003677">
    <property type="term" value="F:DNA binding"/>
    <property type="evidence" value="ECO:0007669"/>
    <property type="project" value="UniProtKB-KW"/>
</dbReference>
<dbReference type="AlphaFoldDB" id="A0AAE3R4N8"/>
<comment type="caution">
    <text evidence="4">The sequence shown here is derived from an EMBL/GenBank/DDBJ whole genome shotgun (WGS) entry which is preliminary data.</text>
</comment>
<organism evidence="4 5">
    <name type="scientific">Xanthocytophaga agilis</name>
    <dbReference type="NCBI Taxonomy" id="3048010"/>
    <lineage>
        <taxon>Bacteria</taxon>
        <taxon>Pseudomonadati</taxon>
        <taxon>Bacteroidota</taxon>
        <taxon>Cytophagia</taxon>
        <taxon>Cytophagales</taxon>
        <taxon>Rhodocytophagaceae</taxon>
        <taxon>Xanthocytophaga</taxon>
    </lineage>
</organism>
<dbReference type="GO" id="GO:0003700">
    <property type="term" value="F:DNA-binding transcription factor activity"/>
    <property type="evidence" value="ECO:0007669"/>
    <property type="project" value="TreeGrafter"/>
</dbReference>
<evidence type="ECO:0000259" key="3">
    <source>
        <dbReference type="PROSITE" id="PS50943"/>
    </source>
</evidence>
<dbReference type="Pfam" id="PF01381">
    <property type="entry name" value="HTH_3"/>
    <property type="match status" value="1"/>
</dbReference>
<keyword evidence="5" id="KW-1185">Reference proteome</keyword>
<name>A0AAE3R4N8_9BACT</name>
<dbReference type="CDD" id="cd00093">
    <property type="entry name" value="HTH_XRE"/>
    <property type="match status" value="1"/>
</dbReference>
<dbReference type="Proteomes" id="UP001232063">
    <property type="component" value="Unassembled WGS sequence"/>
</dbReference>
<evidence type="ECO:0000256" key="2">
    <source>
        <dbReference type="SAM" id="Coils"/>
    </source>
</evidence>
<dbReference type="EMBL" id="JASJOU010000008">
    <property type="protein sequence ID" value="MDJ1503571.1"/>
    <property type="molecule type" value="Genomic_DNA"/>
</dbReference>
<dbReference type="GO" id="GO:0005829">
    <property type="term" value="C:cytosol"/>
    <property type="evidence" value="ECO:0007669"/>
    <property type="project" value="TreeGrafter"/>
</dbReference>